<sequence length="848" mass="91462">MAAGAFPAKVALRELRRGKKTFALAIITTAMATAMLSAVLGLGDSMRSTLLRDARTILGGDLEIRLSNRDFSDEELAWVAERSEERSALTQVRSAAYTEELSTLVVIRAVDAAYPLLGTIEFTGDVAYDHAALDQEPVDGMLPAYVTDGLAAALEIGVGDSFDIGGGKARVIGIVARIPDPNATMMLNAPIVFMARRHLGLTGLDQYGTIKTERLKVALAPDADPKEWRAQAKEAFPESEWRIRGRDRAVDGIQDVIERMETLLLLVSLGTLMIAGICVGNSTSTYLQTRVASIAVLKSLGMAAGQIQLAYMSVALVFVFCGSVFGIAGGMYGQRLIVDFLADRLPFEIVISYGAANMLLVPAIAMLTAWIFAIRPLTRFCGISPVILFSLSSGVDSFSFREPAGAWRATLLPAVLLAALMAAISGDRLFLVLFGLGGVAAAVMFRMLTIGFIRLLGRLRVRDVAGKIALRTVVRSSNQIAAAATSLGVGLSALLTFSLTEANFNNQLQASLANKAPAYYLAGLQPGDDARIRAAVADFLPSEESFLTLPTTRAKITHMKGVSVDDLDPPEDHDWVIHGDRYVTWAQDQERDWSGTSRVSEGESWSADNDELLVSFSAEEGKDGYDLAIGDTVRVLIHGEAYELRIANMRSIDWTTFDVNFVMVLSDGPWSQQPHGYLGSVRDITGDHHAFQRAVVKAAPSVTPIRTETIIETATSLMTKISLLLRIVTLTASIAGVLVLAAAIAEGRSRREHYSIVLRILGTPYRLLISVFRLEFIIIATLASGPALLVGTAASYAISDLIFNLPWTLDWLTATAVVGATVATVLVLGTLNTIRFVRTPPLALLRNQ</sequence>
<keyword evidence="3 6" id="KW-0812">Transmembrane</keyword>
<feature type="domain" description="MacB-like periplasmic core" evidence="8">
    <location>
        <begin position="23"/>
        <end position="234"/>
    </location>
</feature>
<feature type="domain" description="ABC3 transporter permease C-terminal" evidence="7">
    <location>
        <begin position="266"/>
        <end position="376"/>
    </location>
</feature>
<feature type="transmembrane region" description="Helical" evidence="6">
    <location>
        <begin position="307"/>
        <end position="328"/>
    </location>
</feature>
<proteinExistence type="predicted"/>
<evidence type="ECO:0000256" key="3">
    <source>
        <dbReference type="ARBA" id="ARBA00022692"/>
    </source>
</evidence>
<name>A0A930UG83_9GAMM</name>
<evidence type="ECO:0000256" key="4">
    <source>
        <dbReference type="ARBA" id="ARBA00022989"/>
    </source>
</evidence>
<comment type="caution">
    <text evidence="9">The sequence shown here is derived from an EMBL/GenBank/DDBJ whole genome shotgun (WGS) entry which is preliminary data.</text>
</comment>
<feature type="transmembrane region" description="Helical" evidence="6">
    <location>
        <begin position="263"/>
        <end position="287"/>
    </location>
</feature>
<evidence type="ECO:0000256" key="5">
    <source>
        <dbReference type="ARBA" id="ARBA00023136"/>
    </source>
</evidence>
<evidence type="ECO:0000256" key="1">
    <source>
        <dbReference type="ARBA" id="ARBA00004651"/>
    </source>
</evidence>
<dbReference type="GO" id="GO:0005886">
    <property type="term" value="C:plasma membrane"/>
    <property type="evidence" value="ECO:0007669"/>
    <property type="project" value="UniProtKB-SubCell"/>
</dbReference>
<dbReference type="PANTHER" id="PTHR30287:SF1">
    <property type="entry name" value="INNER MEMBRANE PROTEIN"/>
    <property type="match status" value="1"/>
</dbReference>
<keyword evidence="2" id="KW-1003">Cell membrane</keyword>
<dbReference type="PANTHER" id="PTHR30287">
    <property type="entry name" value="MEMBRANE COMPONENT OF PREDICTED ABC SUPERFAMILY METABOLITE UPTAKE TRANSPORTER"/>
    <property type="match status" value="1"/>
</dbReference>
<organism evidence="9 10">
    <name type="scientific">Candidatus Amphirhobacter heronislandensis</name>
    <dbReference type="NCBI Taxonomy" id="1732024"/>
    <lineage>
        <taxon>Bacteria</taxon>
        <taxon>Pseudomonadati</taxon>
        <taxon>Pseudomonadota</taxon>
        <taxon>Gammaproteobacteria</taxon>
        <taxon>Candidatus Tethybacterales</taxon>
        <taxon>Candidatus Tethybacteraceae</taxon>
        <taxon>Candidatus Amphirhobacter</taxon>
    </lineage>
</organism>
<dbReference type="InterPro" id="IPR038766">
    <property type="entry name" value="Membrane_comp_ABC_pdt"/>
</dbReference>
<evidence type="ECO:0000259" key="8">
    <source>
        <dbReference type="Pfam" id="PF12704"/>
    </source>
</evidence>
<dbReference type="Pfam" id="PF02687">
    <property type="entry name" value="FtsX"/>
    <property type="match status" value="2"/>
</dbReference>
<feature type="transmembrane region" description="Helical" evidence="6">
    <location>
        <begin position="430"/>
        <end position="457"/>
    </location>
</feature>
<dbReference type="InterPro" id="IPR025857">
    <property type="entry name" value="MacB_PCD"/>
</dbReference>
<keyword evidence="10" id="KW-1185">Reference proteome</keyword>
<evidence type="ECO:0000313" key="10">
    <source>
        <dbReference type="Proteomes" id="UP000604381"/>
    </source>
</evidence>
<dbReference type="AlphaFoldDB" id="A0A930UG83"/>
<feature type="transmembrane region" description="Helical" evidence="6">
    <location>
        <begin position="407"/>
        <end position="424"/>
    </location>
</feature>
<dbReference type="InterPro" id="IPR003838">
    <property type="entry name" value="ABC3_permease_C"/>
</dbReference>
<feature type="transmembrane region" description="Helical" evidence="6">
    <location>
        <begin position="811"/>
        <end position="831"/>
    </location>
</feature>
<accession>A0A930UG83</accession>
<protein>
    <submittedName>
        <fullName evidence="9">ABC transporter permease</fullName>
    </submittedName>
</protein>
<keyword evidence="4 6" id="KW-1133">Transmembrane helix</keyword>
<evidence type="ECO:0000256" key="2">
    <source>
        <dbReference type="ARBA" id="ARBA00022475"/>
    </source>
</evidence>
<evidence type="ECO:0000259" key="7">
    <source>
        <dbReference type="Pfam" id="PF02687"/>
    </source>
</evidence>
<dbReference type="Pfam" id="PF12704">
    <property type="entry name" value="MacB_PCD"/>
    <property type="match status" value="1"/>
</dbReference>
<dbReference type="EMBL" id="JADHEI010000009">
    <property type="protein sequence ID" value="MBF2734571.1"/>
    <property type="molecule type" value="Genomic_DNA"/>
</dbReference>
<feature type="transmembrane region" description="Helical" evidence="6">
    <location>
        <begin position="723"/>
        <end position="745"/>
    </location>
</feature>
<gene>
    <name evidence="9" type="ORF">ISN26_00495</name>
</gene>
<keyword evidence="5 6" id="KW-0472">Membrane</keyword>
<evidence type="ECO:0000313" key="9">
    <source>
        <dbReference type="EMBL" id="MBF2734571.1"/>
    </source>
</evidence>
<feature type="transmembrane region" description="Helical" evidence="6">
    <location>
        <begin position="349"/>
        <end position="371"/>
    </location>
</feature>
<evidence type="ECO:0000256" key="6">
    <source>
        <dbReference type="SAM" id="Phobius"/>
    </source>
</evidence>
<feature type="transmembrane region" description="Helical" evidence="6">
    <location>
        <begin position="377"/>
        <end position="395"/>
    </location>
</feature>
<comment type="subcellular location">
    <subcellularLocation>
        <location evidence="1">Cell membrane</location>
        <topology evidence="1">Multi-pass membrane protein</topology>
    </subcellularLocation>
</comment>
<feature type="transmembrane region" description="Helical" evidence="6">
    <location>
        <begin position="22"/>
        <end position="42"/>
    </location>
</feature>
<reference evidence="9" key="1">
    <citation type="submission" date="2020-10" db="EMBL/GenBank/DDBJ databases">
        <title>An improved Amphimedon queenslandica hologenome assembly reveals how three proteobacterial symbionts can extend the metabolic phenotypic of their marine sponge host.</title>
        <authorList>
            <person name="Degnan B."/>
            <person name="Degnan S."/>
            <person name="Xiang X."/>
        </authorList>
    </citation>
    <scope>NUCLEOTIDE SEQUENCE</scope>
    <source>
        <strain evidence="9">AqS2</strain>
    </source>
</reference>
<feature type="transmembrane region" description="Helical" evidence="6">
    <location>
        <begin position="776"/>
        <end position="799"/>
    </location>
</feature>
<dbReference type="Proteomes" id="UP000604381">
    <property type="component" value="Unassembled WGS sequence"/>
</dbReference>
<feature type="domain" description="ABC3 transporter permease C-terminal" evidence="7">
    <location>
        <begin position="729"/>
        <end position="841"/>
    </location>
</feature>